<dbReference type="eggNOG" id="arCOG03311">
    <property type="taxonomic scope" value="Archaea"/>
</dbReference>
<dbReference type="InterPro" id="IPR038765">
    <property type="entry name" value="Papain-like_cys_pep_sf"/>
</dbReference>
<comment type="caution">
    <text evidence="1">The sequence shown here is derived from an EMBL/GenBank/DDBJ whole genome shotgun (WGS) entry which is preliminary data.</text>
</comment>
<gene>
    <name evidence="1" type="ORF">C481_13124</name>
</gene>
<reference evidence="1 2" key="1">
    <citation type="journal article" date="2014" name="PLoS Genet.">
        <title>Phylogenetically driven sequencing of extremely halophilic archaea reveals strategies for static and dynamic osmo-response.</title>
        <authorList>
            <person name="Becker E.A."/>
            <person name="Seitzer P.M."/>
            <person name="Tritt A."/>
            <person name="Larsen D."/>
            <person name="Krusor M."/>
            <person name="Yao A.I."/>
            <person name="Wu D."/>
            <person name="Madern D."/>
            <person name="Eisen J.A."/>
            <person name="Darling A.E."/>
            <person name="Facciotti M.T."/>
        </authorList>
    </citation>
    <scope>NUCLEOTIDE SEQUENCE [LARGE SCALE GENOMIC DNA]</scope>
    <source>
        <strain evidence="1 2">DSM 12278</strain>
    </source>
</reference>
<evidence type="ECO:0000313" key="2">
    <source>
        <dbReference type="Proteomes" id="UP000011554"/>
    </source>
</evidence>
<dbReference type="SUPFAM" id="SSF54001">
    <property type="entry name" value="Cysteine proteinases"/>
    <property type="match status" value="1"/>
</dbReference>
<dbReference type="Proteomes" id="UP000011554">
    <property type="component" value="Unassembled WGS sequence"/>
</dbReference>
<dbReference type="AlphaFoldDB" id="M0AQK2"/>
<name>M0AQK2_NATA1</name>
<sequence>MCLGYHENISYTDCDLMWELNENMGTDDDGNTYPYVPGGKDFFSGINNYDSSYDPGYELNGKRKEIKSEIDSGRPCIVGYFGDKTPDAAAAASPGKSIDLPDVPTGHAETVIGYEEDDNPPWDPTQPTLYATTHDTYGDTNELTFKSTSVGFVVLEIED</sequence>
<protein>
    <submittedName>
        <fullName evidence="1">Uncharacterized protein</fullName>
    </submittedName>
</protein>
<dbReference type="EMBL" id="AOIO01000030">
    <property type="protein sequence ID" value="ELZ00587.1"/>
    <property type="molecule type" value="Genomic_DNA"/>
</dbReference>
<evidence type="ECO:0000313" key="1">
    <source>
        <dbReference type="EMBL" id="ELZ00587.1"/>
    </source>
</evidence>
<proteinExistence type="predicted"/>
<dbReference type="PATRIC" id="fig|29540.5.peg.2660"/>
<organism evidence="1 2">
    <name type="scientific">Natrialba asiatica (strain ATCC 700177 / DSM 12278 / JCM 9576 / FERM P-10747 / NBRC 102637 / 172P1)</name>
    <dbReference type="NCBI Taxonomy" id="29540"/>
    <lineage>
        <taxon>Archaea</taxon>
        <taxon>Methanobacteriati</taxon>
        <taxon>Methanobacteriota</taxon>
        <taxon>Stenosarchaea group</taxon>
        <taxon>Halobacteria</taxon>
        <taxon>Halobacteriales</taxon>
        <taxon>Natrialbaceae</taxon>
        <taxon>Natrialba</taxon>
    </lineage>
</organism>
<accession>M0AQK2</accession>
<keyword evidence="2" id="KW-1185">Reference proteome</keyword>